<reference evidence="2 3" key="1">
    <citation type="submission" date="2019-10" db="EMBL/GenBank/DDBJ databases">
        <title>Streptomyces sp. nov., a novel actinobacterium isolated from alkaline environment.</title>
        <authorList>
            <person name="Golinska P."/>
        </authorList>
    </citation>
    <scope>NUCLEOTIDE SEQUENCE [LARGE SCALE GENOMIC DNA]</scope>
    <source>
        <strain evidence="2 3">OF1</strain>
    </source>
</reference>
<name>A0A5P0YSY8_9ACTN</name>
<dbReference type="AlphaFoldDB" id="A0A5P0YSY8"/>
<evidence type="ECO:0000256" key="1">
    <source>
        <dbReference type="SAM" id="MobiDB-lite"/>
    </source>
</evidence>
<proteinExistence type="predicted"/>
<accession>A0A5P0YSY8</accession>
<dbReference type="EMBL" id="VJYK02000168">
    <property type="protein sequence ID" value="MQS03434.1"/>
    <property type="molecule type" value="Genomic_DNA"/>
</dbReference>
<organism evidence="2 3">
    <name type="scientific">Streptomyces alkaliterrae</name>
    <dbReference type="NCBI Taxonomy" id="2213162"/>
    <lineage>
        <taxon>Bacteria</taxon>
        <taxon>Bacillati</taxon>
        <taxon>Actinomycetota</taxon>
        <taxon>Actinomycetes</taxon>
        <taxon>Kitasatosporales</taxon>
        <taxon>Streptomycetaceae</taxon>
        <taxon>Streptomyces</taxon>
    </lineage>
</organism>
<evidence type="ECO:0000313" key="3">
    <source>
        <dbReference type="Proteomes" id="UP000320857"/>
    </source>
</evidence>
<protein>
    <submittedName>
        <fullName evidence="2">Uncharacterized protein</fullName>
    </submittedName>
</protein>
<feature type="non-terminal residue" evidence="2">
    <location>
        <position position="1"/>
    </location>
</feature>
<sequence>PRSADGRPVLFRSDGHGHGHGRRYGHGHRHRYGHGHRHDLSRAVRVAVTHAQHARGGLVPLLRAAADHGARPAA</sequence>
<gene>
    <name evidence="2" type="ORF">FNX44_016455</name>
</gene>
<evidence type="ECO:0000313" key="2">
    <source>
        <dbReference type="EMBL" id="MQS03434.1"/>
    </source>
</evidence>
<feature type="compositionally biased region" description="Basic residues" evidence="1">
    <location>
        <begin position="18"/>
        <end position="39"/>
    </location>
</feature>
<feature type="region of interest" description="Disordered" evidence="1">
    <location>
        <begin position="1"/>
        <end position="39"/>
    </location>
</feature>
<keyword evidence="3" id="KW-1185">Reference proteome</keyword>
<dbReference type="Proteomes" id="UP000320857">
    <property type="component" value="Unassembled WGS sequence"/>
</dbReference>
<comment type="caution">
    <text evidence="2">The sequence shown here is derived from an EMBL/GenBank/DDBJ whole genome shotgun (WGS) entry which is preliminary data.</text>
</comment>